<evidence type="ECO:0000313" key="1">
    <source>
        <dbReference type="EMBL" id="CAN0514770.1"/>
    </source>
</evidence>
<accession>A0AC59ZUS1</accession>
<reference evidence="1" key="1">
    <citation type="submission" date="2023-05" db="EMBL/GenBank/DDBJ databases">
        <authorList>
            <consortium name="ELIXIR-Norway"/>
        </authorList>
    </citation>
    <scope>NUCLEOTIDE SEQUENCE</scope>
</reference>
<proteinExistence type="predicted"/>
<dbReference type="Proteomes" id="UP001162501">
    <property type="component" value="Chromosome 4"/>
</dbReference>
<protein>
    <submittedName>
        <fullName evidence="1">Uncharacterized protein</fullName>
    </submittedName>
</protein>
<name>A0AC59ZUS1_RANTA</name>
<sequence length="113" mass="13079">MFLGKRRAQLLTEHREVKFRAVSCQHSPVRWMEVRRVLASGAHERLCGCLWEWVRLPCSSGEKAPSWEWMRPASRGLWVLWGRSQQVRGLVLPELLGRCGKGLILVGNWCLLE</sequence>
<reference evidence="1" key="2">
    <citation type="submission" date="2025-03" db="EMBL/GenBank/DDBJ databases">
        <authorList>
            <consortium name="ELIXIR-Norway"/>
            <consortium name="Elixir Norway"/>
        </authorList>
    </citation>
    <scope>NUCLEOTIDE SEQUENCE</scope>
</reference>
<evidence type="ECO:0000313" key="2">
    <source>
        <dbReference type="Proteomes" id="UP001162501"/>
    </source>
</evidence>
<dbReference type="EMBL" id="OX596088">
    <property type="protein sequence ID" value="CAN0514770.1"/>
    <property type="molecule type" value="Genomic_DNA"/>
</dbReference>
<organism evidence="1 2">
    <name type="scientific">Rangifer tarandus platyrhynchus</name>
    <name type="common">Svalbard reindeer</name>
    <dbReference type="NCBI Taxonomy" id="3082113"/>
    <lineage>
        <taxon>Eukaryota</taxon>
        <taxon>Metazoa</taxon>
        <taxon>Chordata</taxon>
        <taxon>Craniata</taxon>
        <taxon>Vertebrata</taxon>
        <taxon>Euteleostomi</taxon>
        <taxon>Mammalia</taxon>
        <taxon>Eutheria</taxon>
        <taxon>Laurasiatheria</taxon>
        <taxon>Artiodactyla</taxon>
        <taxon>Ruminantia</taxon>
        <taxon>Pecora</taxon>
        <taxon>Cervidae</taxon>
        <taxon>Odocoileinae</taxon>
        <taxon>Rangifer</taxon>
    </lineage>
</organism>
<gene>
    <name evidence="1" type="ORF">MRATA1EN22A_LOCUS23371</name>
</gene>